<accession>A0AAV5GFA2</accession>
<gene>
    <name evidence="2" type="ORF">Rhopal_000697-T1</name>
</gene>
<dbReference type="EMBL" id="BQKY01000002">
    <property type="protein sequence ID" value="GJN87742.1"/>
    <property type="molecule type" value="Genomic_DNA"/>
</dbReference>
<feature type="region of interest" description="Disordered" evidence="1">
    <location>
        <begin position="190"/>
        <end position="288"/>
    </location>
</feature>
<organism evidence="2 3">
    <name type="scientific">Rhodotorula paludigena</name>
    <dbReference type="NCBI Taxonomy" id="86838"/>
    <lineage>
        <taxon>Eukaryota</taxon>
        <taxon>Fungi</taxon>
        <taxon>Dikarya</taxon>
        <taxon>Basidiomycota</taxon>
        <taxon>Pucciniomycotina</taxon>
        <taxon>Microbotryomycetes</taxon>
        <taxon>Sporidiobolales</taxon>
        <taxon>Sporidiobolaceae</taxon>
        <taxon>Rhodotorula</taxon>
    </lineage>
</organism>
<keyword evidence="3" id="KW-1185">Reference proteome</keyword>
<feature type="region of interest" description="Disordered" evidence="1">
    <location>
        <begin position="1"/>
        <end position="27"/>
    </location>
</feature>
<proteinExistence type="predicted"/>
<feature type="compositionally biased region" description="Pro residues" evidence="1">
    <location>
        <begin position="15"/>
        <end position="25"/>
    </location>
</feature>
<feature type="compositionally biased region" description="Low complexity" evidence="1">
    <location>
        <begin position="338"/>
        <end position="352"/>
    </location>
</feature>
<sequence length="712" mass="75430">MAATPPPHAKEPSALSPPHPPPLAAPPLRLAADDSHLRVFFRRLDDSLAQLARLQPPVSYLASRATPTFVPLLLSPAVDSAHILPLVRHYLDHDDGHGDIETGDYGVASAVAALKRSTVRAQDAEPFATVLLDLTLRVAVQLAARTASLAAAQCAPSASPAAAAAAAAQQNPTPPLDPAHPFANEHRFTAAQKGKGRARDPNESEGDERGAKKRRTMRSPAPGTESPAPREGEPGYVQKDELESPRKNKDEAERVVDNAMGERDEGQGARLRPEQNRPTPTTPAPDGYAPLACAIADAAQDAQLVQADAAFQFNLRAGSVDPKAEPDDGEVLTGTGGEEAQPAPAAPPAQAEMVRDGGLATIPAIKADESDSEVTDPTVPVGLAELLPLALRSLPADLVLSRVPPPPHAQSPDFDFAFTRRQLGGAEISIWSGGYSAERGFRPSEKFLAFQPAQNIAGSQHLHPPPPSGELGATGRPIAYGEPFAIVSLTARLREVLAAIARCATSPRENAGDSINVFVCAGENQWLYRGRYRVAHAGLSNAAAEPLLSARGGGGGMHPLLEGVFCAHAGLRPKDKRAPEPWPWPKRVLPDWGFRAQTLGGALDELERAPEALAGEDEEEEGARTHCVRYIAFQCVGWDDENFAVWDAKRARGKKGAGGESGVARGSSRAATRRKGPDSAHIPATPVLTLDDEGNVVEDDSRRMTRARAKNG</sequence>
<evidence type="ECO:0000313" key="2">
    <source>
        <dbReference type="EMBL" id="GJN87742.1"/>
    </source>
</evidence>
<feature type="region of interest" description="Disordered" evidence="1">
    <location>
        <begin position="319"/>
        <end position="352"/>
    </location>
</feature>
<protein>
    <submittedName>
        <fullName evidence="2">Uncharacterized protein</fullName>
    </submittedName>
</protein>
<dbReference type="AlphaFoldDB" id="A0AAV5GFA2"/>
<comment type="caution">
    <text evidence="2">The sequence shown here is derived from an EMBL/GenBank/DDBJ whole genome shotgun (WGS) entry which is preliminary data.</text>
</comment>
<feature type="compositionally biased region" description="Basic and acidic residues" evidence="1">
    <location>
        <begin position="197"/>
        <end position="210"/>
    </location>
</feature>
<feature type="region of interest" description="Disordered" evidence="1">
    <location>
        <begin position="651"/>
        <end position="712"/>
    </location>
</feature>
<evidence type="ECO:0000256" key="1">
    <source>
        <dbReference type="SAM" id="MobiDB-lite"/>
    </source>
</evidence>
<feature type="compositionally biased region" description="Basic and acidic residues" evidence="1">
    <location>
        <begin position="228"/>
        <end position="275"/>
    </location>
</feature>
<evidence type="ECO:0000313" key="3">
    <source>
        <dbReference type="Proteomes" id="UP001342314"/>
    </source>
</evidence>
<reference evidence="2 3" key="1">
    <citation type="submission" date="2021-12" db="EMBL/GenBank/DDBJ databases">
        <title>High titer production of polyol ester of fatty acids by Rhodotorula paludigena BS15 towards product separation-free biomass refinery.</title>
        <authorList>
            <person name="Mano J."/>
            <person name="Ono H."/>
            <person name="Tanaka T."/>
            <person name="Naito K."/>
            <person name="Sushida H."/>
            <person name="Ike M."/>
            <person name="Tokuyasu K."/>
            <person name="Kitaoka M."/>
        </authorList>
    </citation>
    <scope>NUCLEOTIDE SEQUENCE [LARGE SCALE GENOMIC DNA]</scope>
    <source>
        <strain evidence="2 3">BS15</strain>
    </source>
</reference>
<name>A0AAV5GFA2_9BASI</name>
<dbReference type="Proteomes" id="UP001342314">
    <property type="component" value="Unassembled WGS sequence"/>
</dbReference>